<reference evidence="8 9" key="1">
    <citation type="submission" date="2018-11" db="EMBL/GenBank/DDBJ databases">
        <title>Draft genome sequence of Buttiauxella warmboldiae CCUG 35512.</title>
        <authorList>
            <person name="Salva-Serra F."/>
            <person name="Marathe N."/>
            <person name="Moore E."/>
            <person name="Svensson L."/>
            <person name="Engstrom-Jakobsson H."/>
        </authorList>
    </citation>
    <scope>NUCLEOTIDE SEQUENCE [LARGE SCALE GENOMIC DNA]</scope>
    <source>
        <strain evidence="8 9">CCUG 35512</strain>
    </source>
</reference>
<feature type="domain" description="GGDEF" evidence="7">
    <location>
        <begin position="378"/>
        <end position="508"/>
    </location>
</feature>
<evidence type="ECO:0000256" key="2">
    <source>
        <dbReference type="ARBA" id="ARBA00004665"/>
    </source>
</evidence>
<dbReference type="PROSITE" id="PS50887">
    <property type="entry name" value="GGDEF"/>
    <property type="match status" value="1"/>
</dbReference>
<organism evidence="8 9">
    <name type="scientific">Buttiauxella warmboldiae</name>
    <dbReference type="NCBI Taxonomy" id="82993"/>
    <lineage>
        <taxon>Bacteria</taxon>
        <taxon>Pseudomonadati</taxon>
        <taxon>Pseudomonadota</taxon>
        <taxon>Gammaproteobacteria</taxon>
        <taxon>Enterobacterales</taxon>
        <taxon>Enterobacteriaceae</taxon>
        <taxon>Buttiauxella</taxon>
    </lineage>
</organism>
<evidence type="ECO:0000256" key="6">
    <source>
        <dbReference type="SAM" id="Phobius"/>
    </source>
</evidence>
<dbReference type="Pfam" id="PF00990">
    <property type="entry name" value="GGDEF"/>
    <property type="match status" value="1"/>
</dbReference>
<dbReference type="SUPFAM" id="SSF55073">
    <property type="entry name" value="Nucleotide cyclase"/>
    <property type="match status" value="1"/>
</dbReference>
<dbReference type="RefSeq" id="WP_124023189.1">
    <property type="nucleotide sequence ID" value="NZ_RPOH01000018.1"/>
</dbReference>
<dbReference type="CDD" id="cd01949">
    <property type="entry name" value="GGDEF"/>
    <property type="match status" value="1"/>
</dbReference>
<name>A0A3N5DQQ0_9ENTR</name>
<dbReference type="EMBL" id="RPOH01000018">
    <property type="protein sequence ID" value="RPH29531.1"/>
    <property type="molecule type" value="Genomic_DNA"/>
</dbReference>
<dbReference type="GO" id="GO:1902201">
    <property type="term" value="P:negative regulation of bacterial-type flagellum-dependent cell motility"/>
    <property type="evidence" value="ECO:0007669"/>
    <property type="project" value="TreeGrafter"/>
</dbReference>
<feature type="transmembrane region" description="Helical" evidence="6">
    <location>
        <begin position="12"/>
        <end position="31"/>
    </location>
</feature>
<keyword evidence="6" id="KW-0812">Transmembrane</keyword>
<comment type="cofactor">
    <cofactor evidence="1">
        <name>Mg(2+)</name>
        <dbReference type="ChEBI" id="CHEBI:18420"/>
    </cofactor>
</comment>
<feature type="transmembrane region" description="Helical" evidence="6">
    <location>
        <begin position="283"/>
        <end position="308"/>
    </location>
</feature>
<proteinExistence type="predicted"/>
<evidence type="ECO:0000259" key="7">
    <source>
        <dbReference type="PROSITE" id="PS50887"/>
    </source>
</evidence>
<gene>
    <name evidence="8" type="ORF">EHN07_05545</name>
</gene>
<dbReference type="GO" id="GO:0043709">
    <property type="term" value="P:cell adhesion involved in single-species biofilm formation"/>
    <property type="evidence" value="ECO:0007669"/>
    <property type="project" value="TreeGrafter"/>
</dbReference>
<dbReference type="SMART" id="SM00267">
    <property type="entry name" value="GGDEF"/>
    <property type="match status" value="1"/>
</dbReference>
<dbReference type="Gene3D" id="3.30.450.20">
    <property type="entry name" value="PAS domain"/>
    <property type="match status" value="2"/>
</dbReference>
<dbReference type="AlphaFoldDB" id="A0A3N5DQQ0"/>
<dbReference type="InterPro" id="IPR043128">
    <property type="entry name" value="Rev_trsase/Diguanyl_cyclase"/>
</dbReference>
<dbReference type="GO" id="GO:0052621">
    <property type="term" value="F:diguanylate cyclase activity"/>
    <property type="evidence" value="ECO:0007669"/>
    <property type="project" value="UniProtKB-EC"/>
</dbReference>
<keyword evidence="6" id="KW-0472">Membrane</keyword>
<dbReference type="PANTHER" id="PTHR45138:SF9">
    <property type="entry name" value="DIGUANYLATE CYCLASE DGCM-RELATED"/>
    <property type="match status" value="1"/>
</dbReference>
<sequence>MKITTNKAVTILMFIMLIPFVFISACAFFYIKNITTNTFFETMTRVTENTAQSCIEQQSDEIKLVLKSLSENLDDHNITEFTSNERTELHKIIPSIINSTIFFKGALISSVDGHYKLYPQSIKINNFQPNKKQWQPYLGMKSETFFSNPYIPVVGSDIDENSNMLITASTNVFDAQSEIKGSIVLKLDLKKMSRILQSKIIPYGGHFKVATRSGNVIMHANANEILSTKVPALWVKNSTELYGNFYDAETKSIIFYRTYNNPDWIAFTIVSQESYNHAIYSSYTLLFAVIATCIVLYLIIFLLHRIYFKQLLSMLYMNVNGVEICDERATFENISSSIIQKQKKLEFAENLSMIDELTKLGTRRKFNTDIQELIENETCFYLAMIDLDNFKFINDNFGHQTGDSVLKYVSQSGVRVISNAGQLYRFGGEEITVLFTIHNFKEVYKLLDKWRSGIFEKKWREENITVSFSCGITKWNSGETSDQILEKADKLLYKAKRAGKNCIISSGYWS</sequence>
<keyword evidence="4" id="KW-0547">Nucleotide-binding</keyword>
<dbReference type="Gene3D" id="3.30.70.270">
    <property type="match status" value="1"/>
</dbReference>
<dbReference type="NCBIfam" id="TIGR00254">
    <property type="entry name" value="GGDEF"/>
    <property type="match status" value="1"/>
</dbReference>
<dbReference type="InterPro" id="IPR000160">
    <property type="entry name" value="GGDEF_dom"/>
</dbReference>
<dbReference type="OrthoDB" id="5918979at2"/>
<dbReference type="GO" id="GO:0005886">
    <property type="term" value="C:plasma membrane"/>
    <property type="evidence" value="ECO:0007669"/>
    <property type="project" value="TreeGrafter"/>
</dbReference>
<dbReference type="PANTHER" id="PTHR45138">
    <property type="entry name" value="REGULATORY COMPONENTS OF SENSORY TRANSDUCTION SYSTEM"/>
    <property type="match status" value="1"/>
</dbReference>
<evidence type="ECO:0000256" key="4">
    <source>
        <dbReference type="ARBA" id="ARBA00023134"/>
    </source>
</evidence>
<evidence type="ECO:0000256" key="1">
    <source>
        <dbReference type="ARBA" id="ARBA00001946"/>
    </source>
</evidence>
<keyword evidence="9" id="KW-1185">Reference proteome</keyword>
<comment type="caution">
    <text evidence="8">The sequence shown here is derived from an EMBL/GenBank/DDBJ whole genome shotgun (WGS) entry which is preliminary data.</text>
</comment>
<keyword evidence="4" id="KW-0342">GTP-binding</keyword>
<evidence type="ECO:0000256" key="3">
    <source>
        <dbReference type="ARBA" id="ARBA00012528"/>
    </source>
</evidence>
<accession>A0A3N5DQQ0</accession>
<evidence type="ECO:0000256" key="5">
    <source>
        <dbReference type="ARBA" id="ARBA00034247"/>
    </source>
</evidence>
<dbReference type="InterPro" id="IPR029787">
    <property type="entry name" value="Nucleotide_cyclase"/>
</dbReference>
<dbReference type="EC" id="2.7.7.65" evidence="3"/>
<comment type="pathway">
    <text evidence="2">Purine metabolism; 3',5'-cyclic di-GMP biosynthesis.</text>
</comment>
<dbReference type="GO" id="GO:0005525">
    <property type="term" value="F:GTP binding"/>
    <property type="evidence" value="ECO:0007669"/>
    <property type="project" value="UniProtKB-KW"/>
</dbReference>
<protein>
    <recommendedName>
        <fullName evidence="3">diguanylate cyclase</fullName>
        <ecNumber evidence="3">2.7.7.65</ecNumber>
    </recommendedName>
</protein>
<evidence type="ECO:0000313" key="9">
    <source>
        <dbReference type="Proteomes" id="UP000268615"/>
    </source>
</evidence>
<comment type="catalytic activity">
    <reaction evidence="5">
        <text>2 GTP = 3',3'-c-di-GMP + 2 diphosphate</text>
        <dbReference type="Rhea" id="RHEA:24898"/>
        <dbReference type="ChEBI" id="CHEBI:33019"/>
        <dbReference type="ChEBI" id="CHEBI:37565"/>
        <dbReference type="ChEBI" id="CHEBI:58805"/>
        <dbReference type="EC" id="2.7.7.65"/>
    </reaction>
</comment>
<dbReference type="Proteomes" id="UP000268615">
    <property type="component" value="Unassembled WGS sequence"/>
</dbReference>
<dbReference type="InterPro" id="IPR050469">
    <property type="entry name" value="Diguanylate_Cyclase"/>
</dbReference>
<evidence type="ECO:0000313" key="8">
    <source>
        <dbReference type="EMBL" id="RPH29531.1"/>
    </source>
</evidence>
<dbReference type="PROSITE" id="PS51257">
    <property type="entry name" value="PROKAR_LIPOPROTEIN"/>
    <property type="match status" value="1"/>
</dbReference>
<keyword evidence="6" id="KW-1133">Transmembrane helix</keyword>